<evidence type="ECO:0000259" key="2">
    <source>
        <dbReference type="PROSITE" id="PS50202"/>
    </source>
</evidence>
<protein>
    <submittedName>
        <fullName evidence="3">Vesicle-associated protein 1-1</fullName>
    </submittedName>
</protein>
<reference evidence="3" key="2">
    <citation type="journal article" date="2024" name="Plant">
        <title>Genomic evolution and insights into agronomic trait innovations of Sesamum species.</title>
        <authorList>
            <person name="Miao H."/>
            <person name="Wang L."/>
            <person name="Qu L."/>
            <person name="Liu H."/>
            <person name="Sun Y."/>
            <person name="Le M."/>
            <person name="Wang Q."/>
            <person name="Wei S."/>
            <person name="Zheng Y."/>
            <person name="Lin W."/>
            <person name="Duan Y."/>
            <person name="Cao H."/>
            <person name="Xiong S."/>
            <person name="Wang X."/>
            <person name="Wei L."/>
            <person name="Li C."/>
            <person name="Ma Q."/>
            <person name="Ju M."/>
            <person name="Zhao R."/>
            <person name="Li G."/>
            <person name="Mu C."/>
            <person name="Tian Q."/>
            <person name="Mei H."/>
            <person name="Zhang T."/>
            <person name="Gao T."/>
            <person name="Zhang H."/>
        </authorList>
    </citation>
    <scope>NUCLEOTIDE SEQUENCE</scope>
    <source>
        <strain evidence="3">3651</strain>
    </source>
</reference>
<accession>A0AAE1Y436</accession>
<dbReference type="InterPro" id="IPR016763">
    <property type="entry name" value="VAP"/>
</dbReference>
<dbReference type="PROSITE" id="PS50202">
    <property type="entry name" value="MSP"/>
    <property type="match status" value="2"/>
</dbReference>
<dbReference type="EMBL" id="JACGWO010000007">
    <property type="protein sequence ID" value="KAK4422864.1"/>
    <property type="molecule type" value="Genomic_DNA"/>
</dbReference>
<keyword evidence="4" id="KW-1185">Reference proteome</keyword>
<dbReference type="GO" id="GO:0005789">
    <property type="term" value="C:endoplasmic reticulum membrane"/>
    <property type="evidence" value="ECO:0007669"/>
    <property type="project" value="InterPro"/>
</dbReference>
<dbReference type="SUPFAM" id="SSF49354">
    <property type="entry name" value="PapD-like"/>
    <property type="match status" value="2"/>
</dbReference>
<dbReference type="InterPro" id="IPR000535">
    <property type="entry name" value="MSP_dom"/>
</dbReference>
<dbReference type="GO" id="GO:0090158">
    <property type="term" value="P:endoplasmic reticulum membrane organization"/>
    <property type="evidence" value="ECO:0007669"/>
    <property type="project" value="TreeGrafter"/>
</dbReference>
<dbReference type="GO" id="GO:0061817">
    <property type="term" value="P:endoplasmic reticulum-plasma membrane tethering"/>
    <property type="evidence" value="ECO:0007669"/>
    <property type="project" value="TreeGrafter"/>
</dbReference>
<feature type="domain" description="MSP" evidence="2">
    <location>
        <begin position="6"/>
        <end position="125"/>
    </location>
</feature>
<feature type="domain" description="MSP" evidence="2">
    <location>
        <begin position="147"/>
        <end position="266"/>
    </location>
</feature>
<gene>
    <name evidence="3" type="ORF">Salat_1869000</name>
</gene>
<dbReference type="InterPro" id="IPR013783">
    <property type="entry name" value="Ig-like_fold"/>
</dbReference>
<evidence type="ECO:0000256" key="1">
    <source>
        <dbReference type="ARBA" id="ARBA00008932"/>
    </source>
</evidence>
<comment type="caution">
    <text evidence="3">The sequence shown here is derived from an EMBL/GenBank/DDBJ whole genome shotgun (WGS) entry which is preliminary data.</text>
</comment>
<reference evidence="3" key="1">
    <citation type="submission" date="2020-06" db="EMBL/GenBank/DDBJ databases">
        <authorList>
            <person name="Li T."/>
            <person name="Hu X."/>
            <person name="Zhang T."/>
            <person name="Song X."/>
            <person name="Zhang H."/>
            <person name="Dai N."/>
            <person name="Sheng W."/>
            <person name="Hou X."/>
            <person name="Wei L."/>
        </authorList>
    </citation>
    <scope>NUCLEOTIDE SEQUENCE</scope>
    <source>
        <strain evidence="3">3651</strain>
        <tissue evidence="3">Leaf</tissue>
    </source>
</reference>
<sequence length="355" mass="39811">MGTEQLLSFEPSELSFPFEVDKQLSCSMRLLNKTENHVAFKLLSTNPKKYGVRPRIGILAPGSACDITVTMRAVKEAPQNMRCKDKFMIQSAVASPDATKEDALNMFNREAGHVFKESKLRVVYSTPTVEAPVMENPNPNGPETRKLLDIQPSELQLPLSPNKELSSSLRLSNVTENRVAFRIKPGSPKYLVQPKVGIILPQSTCDITVRMQAESKVPSEIQSEDKFLIQSVMVCADTTTEDNIADTVFDEARLSIEECEMQVVYVPKQENDSTHVAELILRGIVISLLGLVSCYLMKQTLSLIWSLAMVGMMLMIKMIKKLVSDSVEDWIVKTLLYIFMHLLFGRKENIHLSQG</sequence>
<organism evidence="3 4">
    <name type="scientific">Sesamum alatum</name>
    <dbReference type="NCBI Taxonomy" id="300844"/>
    <lineage>
        <taxon>Eukaryota</taxon>
        <taxon>Viridiplantae</taxon>
        <taxon>Streptophyta</taxon>
        <taxon>Embryophyta</taxon>
        <taxon>Tracheophyta</taxon>
        <taxon>Spermatophyta</taxon>
        <taxon>Magnoliopsida</taxon>
        <taxon>eudicotyledons</taxon>
        <taxon>Gunneridae</taxon>
        <taxon>Pentapetalae</taxon>
        <taxon>asterids</taxon>
        <taxon>lamiids</taxon>
        <taxon>Lamiales</taxon>
        <taxon>Pedaliaceae</taxon>
        <taxon>Sesamum</taxon>
    </lineage>
</organism>
<dbReference type="Gene3D" id="2.60.40.10">
    <property type="entry name" value="Immunoglobulins"/>
    <property type="match status" value="2"/>
</dbReference>
<dbReference type="GO" id="GO:0005886">
    <property type="term" value="C:plasma membrane"/>
    <property type="evidence" value="ECO:0007669"/>
    <property type="project" value="TreeGrafter"/>
</dbReference>
<dbReference type="FunFam" id="2.60.40.10:FF:000813">
    <property type="entry name" value="Vesicle-associated protein 1-1"/>
    <property type="match status" value="1"/>
</dbReference>
<dbReference type="Pfam" id="PF00635">
    <property type="entry name" value="Motile_Sperm"/>
    <property type="match status" value="2"/>
</dbReference>
<dbReference type="PANTHER" id="PTHR10809">
    <property type="entry name" value="VESICLE-ASSOCIATED MEMBRANE PROTEIN-ASSOCIATED PROTEIN"/>
    <property type="match status" value="1"/>
</dbReference>
<dbReference type="AlphaFoldDB" id="A0AAE1Y436"/>
<dbReference type="PANTHER" id="PTHR10809:SF160">
    <property type="entry name" value="VESICLE-ASSOCIATED PROTEIN 1-3"/>
    <property type="match status" value="1"/>
</dbReference>
<evidence type="ECO:0000313" key="4">
    <source>
        <dbReference type="Proteomes" id="UP001293254"/>
    </source>
</evidence>
<comment type="similarity">
    <text evidence="1">Belongs to the VAMP-associated protein (VAP) (TC 9.B.17) family.</text>
</comment>
<dbReference type="InterPro" id="IPR008962">
    <property type="entry name" value="PapD-like_sf"/>
</dbReference>
<name>A0AAE1Y436_9LAMI</name>
<dbReference type="Proteomes" id="UP001293254">
    <property type="component" value="Unassembled WGS sequence"/>
</dbReference>
<proteinExistence type="inferred from homology"/>
<evidence type="ECO:0000313" key="3">
    <source>
        <dbReference type="EMBL" id="KAK4422864.1"/>
    </source>
</evidence>